<proteinExistence type="predicted"/>
<reference evidence="1" key="1">
    <citation type="submission" date="2018-05" db="EMBL/GenBank/DDBJ databases">
        <authorList>
            <person name="Lanie J.A."/>
            <person name="Ng W.-L."/>
            <person name="Kazmierczak K.M."/>
            <person name="Andrzejewski T.M."/>
            <person name="Davidsen T.M."/>
            <person name="Wayne K.J."/>
            <person name="Tettelin H."/>
            <person name="Glass J.I."/>
            <person name="Rusch D."/>
            <person name="Podicherti R."/>
            <person name="Tsui H.-C.T."/>
            <person name="Winkler M.E."/>
        </authorList>
    </citation>
    <scope>NUCLEOTIDE SEQUENCE</scope>
</reference>
<organism evidence="1">
    <name type="scientific">marine metagenome</name>
    <dbReference type="NCBI Taxonomy" id="408172"/>
    <lineage>
        <taxon>unclassified sequences</taxon>
        <taxon>metagenomes</taxon>
        <taxon>ecological metagenomes</taxon>
    </lineage>
</organism>
<evidence type="ECO:0000313" key="1">
    <source>
        <dbReference type="EMBL" id="SVA55454.1"/>
    </source>
</evidence>
<dbReference type="AlphaFoldDB" id="A0A381WSI2"/>
<sequence length="28" mass="3120">VYLLLGFILLVNIKNISVSETSLNKVDN</sequence>
<protein>
    <submittedName>
        <fullName evidence="1">Uncharacterized protein</fullName>
    </submittedName>
</protein>
<gene>
    <name evidence="1" type="ORF">METZ01_LOCUS108308</name>
</gene>
<dbReference type="EMBL" id="UINC01012740">
    <property type="protein sequence ID" value="SVA55454.1"/>
    <property type="molecule type" value="Genomic_DNA"/>
</dbReference>
<feature type="non-terminal residue" evidence="1">
    <location>
        <position position="1"/>
    </location>
</feature>
<accession>A0A381WSI2</accession>
<name>A0A381WSI2_9ZZZZ</name>